<dbReference type="Proteomes" id="UP000053593">
    <property type="component" value="Unassembled WGS sequence"/>
</dbReference>
<sequence>MAKPNNLASLSTVIEDVPRSNFQLGQGVDALTGEPRELALKGYKTPTPSVGPTCDVHTRVIEELHQLNSDVRIALNATINLGAPAVSIKQTAQLLRSKALSKREFIVECTVEGQFDYDTLSLDGVRLSTRARKVLERSRTEFRKTYGDYFVAGFRRRYRSYTLIVCRAGENTKITDAQLEAKVDFQSLLGLGGGVKRSVKKSSKYSVVNAYVSQYGCHSASTSNSPQSDLIPVPFQTDFASALRVLSDTVVNASQYYGTPKEAILMHYSLLHVQLPTEVSVSPVVFEQLHHTEELCRRLDVDCLHPALQTYKSIVQAAKGATRAFRVGRPRFAGGDDAMCEKAIKDVQEAMNEVENHVERYKFMEDLLSKEWGPSIGEKITLGKKTSSRQAYGEVDTKVVREDEGDGRQSVTLRNGLPAFQVTLHRHWNKHSGRVTDFMKQLMPTWLDLVLEKRTQVQPRDRQPHQHRQRDEFYIVGWTIAYQKSGSSSFRVQYGGILKNNLNISVEGPDWICRIVYVLKKDYDFPDLIDTHSASH</sequence>
<reference evidence="2 3" key="1">
    <citation type="submission" date="2014-04" db="EMBL/GenBank/DDBJ databases">
        <title>Evolutionary Origins and Diversification of the Mycorrhizal Mutualists.</title>
        <authorList>
            <consortium name="DOE Joint Genome Institute"/>
            <consortium name="Mycorrhizal Genomics Consortium"/>
            <person name="Kohler A."/>
            <person name="Kuo A."/>
            <person name="Nagy L.G."/>
            <person name="Floudas D."/>
            <person name="Copeland A."/>
            <person name="Barry K.W."/>
            <person name="Cichocki N."/>
            <person name="Veneault-Fourrey C."/>
            <person name="LaButti K."/>
            <person name="Lindquist E.A."/>
            <person name="Lipzen A."/>
            <person name="Lundell T."/>
            <person name="Morin E."/>
            <person name="Murat C."/>
            <person name="Riley R."/>
            <person name="Ohm R."/>
            <person name="Sun H."/>
            <person name="Tunlid A."/>
            <person name="Henrissat B."/>
            <person name="Grigoriev I.V."/>
            <person name="Hibbett D.S."/>
            <person name="Martin F."/>
        </authorList>
    </citation>
    <scope>NUCLEOTIDE SEQUENCE [LARGE SCALE GENOMIC DNA]</scope>
    <source>
        <strain evidence="2 3">FD-317 M1</strain>
    </source>
</reference>
<evidence type="ECO:0000256" key="1">
    <source>
        <dbReference type="SAM" id="Coils"/>
    </source>
</evidence>
<organism evidence="2 3">
    <name type="scientific">Collybiopsis luxurians FD-317 M1</name>
    <dbReference type="NCBI Taxonomy" id="944289"/>
    <lineage>
        <taxon>Eukaryota</taxon>
        <taxon>Fungi</taxon>
        <taxon>Dikarya</taxon>
        <taxon>Basidiomycota</taxon>
        <taxon>Agaricomycotina</taxon>
        <taxon>Agaricomycetes</taxon>
        <taxon>Agaricomycetidae</taxon>
        <taxon>Agaricales</taxon>
        <taxon>Marasmiineae</taxon>
        <taxon>Omphalotaceae</taxon>
        <taxon>Collybiopsis</taxon>
        <taxon>Collybiopsis luxurians</taxon>
    </lineage>
</organism>
<evidence type="ECO:0008006" key="4">
    <source>
        <dbReference type="Google" id="ProtNLM"/>
    </source>
</evidence>
<protein>
    <recommendedName>
        <fullName evidence="4">MACPF domain-containing protein</fullName>
    </recommendedName>
</protein>
<keyword evidence="3" id="KW-1185">Reference proteome</keyword>
<proteinExistence type="predicted"/>
<evidence type="ECO:0000313" key="3">
    <source>
        <dbReference type="Proteomes" id="UP000053593"/>
    </source>
</evidence>
<dbReference type="OrthoDB" id="3003433at2759"/>
<gene>
    <name evidence="2" type="ORF">GYMLUDRAFT_259561</name>
</gene>
<accession>A0A0D0CK69</accession>
<dbReference type="HOGENOM" id="CLU_018587_0_0_1"/>
<dbReference type="AlphaFoldDB" id="A0A0D0CK69"/>
<feature type="coiled-coil region" evidence="1">
    <location>
        <begin position="340"/>
        <end position="367"/>
    </location>
</feature>
<name>A0A0D0CK69_9AGAR</name>
<keyword evidence="1" id="KW-0175">Coiled coil</keyword>
<dbReference type="EMBL" id="KN834764">
    <property type="protein sequence ID" value="KIK63269.1"/>
    <property type="molecule type" value="Genomic_DNA"/>
</dbReference>
<evidence type="ECO:0000313" key="2">
    <source>
        <dbReference type="EMBL" id="KIK63269.1"/>
    </source>
</evidence>